<reference evidence="4 5" key="1">
    <citation type="journal article" date="2018" name="Nat. Ecol. Evol.">
        <title>Shark genomes provide insights into elasmobranch evolution and the origin of vertebrates.</title>
        <authorList>
            <person name="Hara Y"/>
            <person name="Yamaguchi K"/>
            <person name="Onimaru K"/>
            <person name="Kadota M"/>
            <person name="Koyanagi M"/>
            <person name="Keeley SD"/>
            <person name="Tatsumi K"/>
            <person name="Tanaka K"/>
            <person name="Motone F"/>
            <person name="Kageyama Y"/>
            <person name="Nozu R"/>
            <person name="Adachi N"/>
            <person name="Nishimura O"/>
            <person name="Nakagawa R"/>
            <person name="Tanegashima C"/>
            <person name="Kiyatake I"/>
            <person name="Matsumoto R"/>
            <person name="Murakumo K"/>
            <person name="Nishida K"/>
            <person name="Terakita A"/>
            <person name="Kuratani S"/>
            <person name="Sato K"/>
            <person name="Hyodo S Kuraku.S."/>
        </authorList>
    </citation>
    <scope>NUCLEOTIDE SEQUENCE [LARGE SCALE GENOMIC DNA]</scope>
</reference>
<dbReference type="InterPro" id="IPR037245">
    <property type="entry name" value="FIP-RBD_C_sf"/>
</dbReference>
<evidence type="ECO:0000259" key="3">
    <source>
        <dbReference type="PROSITE" id="PS51511"/>
    </source>
</evidence>
<protein>
    <recommendedName>
        <fullName evidence="3">FIP-RBD domain-containing protein</fullName>
    </recommendedName>
</protein>
<dbReference type="PROSITE" id="PS51511">
    <property type="entry name" value="FIP_RBD"/>
    <property type="match status" value="1"/>
</dbReference>
<dbReference type="SUPFAM" id="SSF144270">
    <property type="entry name" value="Eferin C-derminal domain-like"/>
    <property type="match status" value="1"/>
</dbReference>
<comment type="caution">
    <text evidence="4">The sequence shown here is derived from an EMBL/GenBank/DDBJ whole genome shotgun (WGS) entry which is preliminary data.</text>
</comment>
<dbReference type="STRING" id="75743.A0A401P633"/>
<dbReference type="Proteomes" id="UP000288216">
    <property type="component" value="Unassembled WGS sequence"/>
</dbReference>
<dbReference type="InterPro" id="IPR019018">
    <property type="entry name" value="Rab-bd_FIP-RBD"/>
</dbReference>
<dbReference type="AlphaFoldDB" id="A0A401P633"/>
<evidence type="ECO:0000256" key="2">
    <source>
        <dbReference type="SAM" id="MobiDB-lite"/>
    </source>
</evidence>
<dbReference type="Pfam" id="PF09457">
    <property type="entry name" value="RBD-FIP"/>
    <property type="match status" value="1"/>
</dbReference>
<evidence type="ECO:0000313" key="5">
    <source>
        <dbReference type="Proteomes" id="UP000288216"/>
    </source>
</evidence>
<keyword evidence="5" id="KW-1185">Reference proteome</keyword>
<dbReference type="Gene3D" id="1.20.5.2440">
    <property type="match status" value="1"/>
</dbReference>
<dbReference type="EMBL" id="BFAA01003121">
    <property type="protein sequence ID" value="GCB68599.1"/>
    <property type="molecule type" value="Genomic_DNA"/>
</dbReference>
<sequence>MIQSLLEAFNHRIKLKLYIDHLTALCLERNPQVLAGLPSLPVNEEEEDEVSRERQLQSLTPEQLAEELERGEKGNLALQEYTDNLLQRISDLCPDVLEQVIQMLEEAA</sequence>
<keyword evidence="1" id="KW-0813">Transport</keyword>
<evidence type="ECO:0000256" key="1">
    <source>
        <dbReference type="ARBA" id="ARBA00022448"/>
    </source>
</evidence>
<organism evidence="4 5">
    <name type="scientific">Scyliorhinus torazame</name>
    <name type="common">Cloudy catshark</name>
    <name type="synonym">Catulus torazame</name>
    <dbReference type="NCBI Taxonomy" id="75743"/>
    <lineage>
        <taxon>Eukaryota</taxon>
        <taxon>Metazoa</taxon>
        <taxon>Chordata</taxon>
        <taxon>Craniata</taxon>
        <taxon>Vertebrata</taxon>
        <taxon>Chondrichthyes</taxon>
        <taxon>Elasmobranchii</taxon>
        <taxon>Galeomorphii</taxon>
        <taxon>Galeoidea</taxon>
        <taxon>Carcharhiniformes</taxon>
        <taxon>Scyliorhinidae</taxon>
        <taxon>Scyliorhinus</taxon>
    </lineage>
</organism>
<feature type="region of interest" description="Disordered" evidence="2">
    <location>
        <begin position="38"/>
        <end position="68"/>
    </location>
</feature>
<accession>A0A401P633</accession>
<name>A0A401P633_SCYTO</name>
<evidence type="ECO:0000313" key="4">
    <source>
        <dbReference type="EMBL" id="GCB68599.1"/>
    </source>
</evidence>
<proteinExistence type="predicted"/>
<gene>
    <name evidence="4" type="ORF">scyTo_0008252</name>
</gene>
<feature type="domain" description="FIP-RBD" evidence="3">
    <location>
        <begin position="38"/>
        <end position="100"/>
    </location>
</feature>